<organism evidence="1 2">
    <name type="scientific">Trametes pubescens</name>
    <name type="common">White-rot fungus</name>
    <dbReference type="NCBI Taxonomy" id="154538"/>
    <lineage>
        <taxon>Eukaryota</taxon>
        <taxon>Fungi</taxon>
        <taxon>Dikarya</taxon>
        <taxon>Basidiomycota</taxon>
        <taxon>Agaricomycotina</taxon>
        <taxon>Agaricomycetes</taxon>
        <taxon>Polyporales</taxon>
        <taxon>Polyporaceae</taxon>
        <taxon>Trametes</taxon>
    </lineage>
</organism>
<keyword evidence="2" id="KW-1185">Reference proteome</keyword>
<dbReference type="STRING" id="154538.A0A1M2VM06"/>
<name>A0A1M2VM06_TRAPU</name>
<comment type="caution">
    <text evidence="1">The sequence shown here is derived from an EMBL/GenBank/DDBJ whole genome shotgun (WGS) entry which is preliminary data.</text>
</comment>
<dbReference type="AlphaFoldDB" id="A0A1M2VM06"/>
<protein>
    <submittedName>
        <fullName evidence="1">Uncharacterized protein</fullName>
    </submittedName>
</protein>
<dbReference type="OrthoDB" id="2797179at2759"/>
<dbReference type="OMA" id="MVYALAY"/>
<dbReference type="Gene3D" id="3.30.710.10">
    <property type="entry name" value="Potassium Channel Kv1.1, Chain A"/>
    <property type="match status" value="1"/>
</dbReference>
<dbReference type="InterPro" id="IPR011333">
    <property type="entry name" value="SKP1/BTB/POZ_sf"/>
</dbReference>
<reference evidence="1 2" key="1">
    <citation type="submission" date="2016-10" db="EMBL/GenBank/DDBJ databases">
        <title>Genome sequence of the basidiomycete white-rot fungus Trametes pubescens.</title>
        <authorList>
            <person name="Makela M.R."/>
            <person name="Granchi Z."/>
            <person name="Peng M."/>
            <person name="De Vries R.P."/>
            <person name="Grigoriev I."/>
            <person name="Riley R."/>
            <person name="Hilden K."/>
        </authorList>
    </citation>
    <scope>NUCLEOTIDE SEQUENCE [LARGE SCALE GENOMIC DNA]</scope>
    <source>
        <strain evidence="1 2">FBCC735</strain>
    </source>
</reference>
<proteinExistence type="predicted"/>
<gene>
    <name evidence="1" type="ORF">TRAPUB_466</name>
</gene>
<evidence type="ECO:0000313" key="1">
    <source>
        <dbReference type="EMBL" id="OJT08617.1"/>
    </source>
</evidence>
<sequence>MTTETSPITSAFGALYRNPRVGDLIIRTTDEVDFHFYKAIIAAASIVFVDMLSSPQPEPASTCDSYKPSVDVAESSVVWETLLMLCYAPQPPTPEAFEDLAAVRAVLAAGVKYRMALAVDYARLVLLLPKFIEEKPFAVYALGCTYKLPDVTRTAARCSLRFQIYFEYSEELEILPPRASHHLSEYRRKCGAYAQILVARTHSNYYSRPGGGPLSRLGQEYHLPFESQHCSERSCISNSHSLSNYTGPCRRRITAELYFQDLRTKLEFLPDARLTLSKPLL</sequence>
<dbReference type="Proteomes" id="UP000184267">
    <property type="component" value="Unassembled WGS sequence"/>
</dbReference>
<dbReference type="EMBL" id="MNAD01001025">
    <property type="protein sequence ID" value="OJT08617.1"/>
    <property type="molecule type" value="Genomic_DNA"/>
</dbReference>
<accession>A0A1M2VM06</accession>
<evidence type="ECO:0000313" key="2">
    <source>
        <dbReference type="Proteomes" id="UP000184267"/>
    </source>
</evidence>